<comment type="similarity">
    <text evidence="1">Belongs to the sigma-70 factor family. ECF subfamily.</text>
</comment>
<dbReference type="InterPro" id="IPR013324">
    <property type="entry name" value="RNA_pol_sigma_r3/r4-like"/>
</dbReference>
<keyword evidence="9" id="KW-1185">Reference proteome</keyword>
<dbReference type="PANTHER" id="PTHR43133:SF8">
    <property type="entry name" value="RNA POLYMERASE SIGMA FACTOR HI_1459-RELATED"/>
    <property type="match status" value="1"/>
</dbReference>
<evidence type="ECO:0000256" key="1">
    <source>
        <dbReference type="ARBA" id="ARBA00010641"/>
    </source>
</evidence>
<dbReference type="Gene3D" id="1.10.10.10">
    <property type="entry name" value="Winged helix-like DNA-binding domain superfamily/Winged helix DNA-binding domain"/>
    <property type="match status" value="1"/>
</dbReference>
<accession>A0ABN6MH21</accession>
<evidence type="ECO:0000259" key="7">
    <source>
        <dbReference type="Pfam" id="PF08281"/>
    </source>
</evidence>
<keyword evidence="3" id="KW-0731">Sigma factor</keyword>
<feature type="domain" description="RNA polymerase sigma factor 70 region 4 type 2" evidence="7">
    <location>
        <begin position="119"/>
        <end position="171"/>
    </location>
</feature>
<dbReference type="Proteomes" id="UP001320544">
    <property type="component" value="Chromosome"/>
</dbReference>
<dbReference type="EMBL" id="AP025564">
    <property type="protein sequence ID" value="BDE97315.1"/>
    <property type="molecule type" value="Genomic_DNA"/>
</dbReference>
<organism evidence="8 9">
    <name type="scientific">Raoultibacter timonensis</name>
    <dbReference type="NCBI Taxonomy" id="1907662"/>
    <lineage>
        <taxon>Bacteria</taxon>
        <taxon>Bacillati</taxon>
        <taxon>Actinomycetota</taxon>
        <taxon>Coriobacteriia</taxon>
        <taxon>Eggerthellales</taxon>
        <taxon>Eggerthellaceae</taxon>
        <taxon>Raoultibacter</taxon>
    </lineage>
</organism>
<keyword evidence="2" id="KW-0805">Transcription regulation</keyword>
<evidence type="ECO:0008006" key="10">
    <source>
        <dbReference type="Google" id="ProtNLM"/>
    </source>
</evidence>
<feature type="domain" description="RNA polymerase sigma-70 region 2" evidence="6">
    <location>
        <begin position="22"/>
        <end position="94"/>
    </location>
</feature>
<dbReference type="Gene3D" id="1.10.1740.10">
    <property type="match status" value="1"/>
</dbReference>
<evidence type="ECO:0000259" key="6">
    <source>
        <dbReference type="Pfam" id="PF04542"/>
    </source>
</evidence>
<protein>
    <recommendedName>
        <fullName evidence="10">RNA polymerase sigma-70 factor (ECF subfamily)</fullName>
    </recommendedName>
</protein>
<keyword evidence="5" id="KW-0804">Transcription</keyword>
<evidence type="ECO:0000313" key="8">
    <source>
        <dbReference type="EMBL" id="BDE97315.1"/>
    </source>
</evidence>
<name>A0ABN6MH21_9ACTN</name>
<keyword evidence="4" id="KW-0238">DNA-binding</keyword>
<dbReference type="InterPro" id="IPR039425">
    <property type="entry name" value="RNA_pol_sigma-70-like"/>
</dbReference>
<dbReference type="SUPFAM" id="SSF88659">
    <property type="entry name" value="Sigma3 and sigma4 domains of RNA polymerase sigma factors"/>
    <property type="match status" value="1"/>
</dbReference>
<evidence type="ECO:0000256" key="5">
    <source>
        <dbReference type="ARBA" id="ARBA00023163"/>
    </source>
</evidence>
<gene>
    <name evidence="8" type="ORF">CE91St30_26480</name>
</gene>
<evidence type="ECO:0000256" key="2">
    <source>
        <dbReference type="ARBA" id="ARBA00023015"/>
    </source>
</evidence>
<dbReference type="NCBIfam" id="TIGR02937">
    <property type="entry name" value="sigma70-ECF"/>
    <property type="match status" value="1"/>
</dbReference>
<dbReference type="Pfam" id="PF04542">
    <property type="entry name" value="Sigma70_r2"/>
    <property type="match status" value="1"/>
</dbReference>
<evidence type="ECO:0000256" key="3">
    <source>
        <dbReference type="ARBA" id="ARBA00023082"/>
    </source>
</evidence>
<dbReference type="RefSeq" id="WP_244386559.1">
    <property type="nucleotide sequence ID" value="NZ_AP025564.1"/>
</dbReference>
<proteinExistence type="inferred from homology"/>
<dbReference type="InterPro" id="IPR013249">
    <property type="entry name" value="RNA_pol_sigma70_r4_t2"/>
</dbReference>
<dbReference type="InterPro" id="IPR036388">
    <property type="entry name" value="WH-like_DNA-bd_sf"/>
</dbReference>
<dbReference type="InterPro" id="IPR013325">
    <property type="entry name" value="RNA_pol_sigma_r2"/>
</dbReference>
<dbReference type="InterPro" id="IPR007627">
    <property type="entry name" value="RNA_pol_sigma70_r2"/>
</dbReference>
<dbReference type="PANTHER" id="PTHR43133">
    <property type="entry name" value="RNA POLYMERASE ECF-TYPE SIGMA FACTO"/>
    <property type="match status" value="1"/>
</dbReference>
<dbReference type="SUPFAM" id="SSF88946">
    <property type="entry name" value="Sigma2 domain of RNA polymerase sigma factors"/>
    <property type="match status" value="1"/>
</dbReference>
<evidence type="ECO:0000313" key="9">
    <source>
        <dbReference type="Proteomes" id="UP001320544"/>
    </source>
</evidence>
<reference evidence="8 9" key="1">
    <citation type="submission" date="2022-01" db="EMBL/GenBank/DDBJ databases">
        <title>Novel bile acid biosynthetic pathways are enriched in the microbiome of centenarians.</title>
        <authorList>
            <person name="Sato Y."/>
            <person name="Atarashi K."/>
            <person name="Plichta R.D."/>
            <person name="Arai Y."/>
            <person name="Sasajima S."/>
            <person name="Kearney M.S."/>
            <person name="Suda W."/>
            <person name="Takeshita K."/>
            <person name="Sasaki T."/>
            <person name="Okamoto S."/>
            <person name="Skelly N.A."/>
            <person name="Okamura Y."/>
            <person name="Vlamakis H."/>
            <person name="Li Y."/>
            <person name="Tanoue T."/>
            <person name="Takei H."/>
            <person name="Nittono H."/>
            <person name="Narushima S."/>
            <person name="Irie J."/>
            <person name="Itoh H."/>
            <person name="Moriya K."/>
            <person name="Sugiura Y."/>
            <person name="Suematsu M."/>
            <person name="Moritoki N."/>
            <person name="Shibata S."/>
            <person name="Littman R.D."/>
            <person name="Fischbach A.M."/>
            <person name="Uwamino Y."/>
            <person name="Inoue T."/>
            <person name="Honda A."/>
            <person name="Hattori M."/>
            <person name="Murai T."/>
            <person name="Xavier J.R."/>
            <person name="Hirose N."/>
            <person name="Honda K."/>
        </authorList>
    </citation>
    <scope>NUCLEOTIDE SEQUENCE [LARGE SCALE GENOMIC DNA]</scope>
    <source>
        <strain evidence="8 9">CE91-St30</strain>
    </source>
</reference>
<dbReference type="InterPro" id="IPR014284">
    <property type="entry name" value="RNA_pol_sigma-70_dom"/>
</dbReference>
<sequence>MGNHELIEKLRRRDQRAYEAIIDEYARLLWVVAGRYLPKSAGFFAEDVEECVSDAFFQLWQYPERFDAGKGSLKTYLCTLARNRAVSAFRKQTRNSTVSLEDCYEQLAAAQPEDPIDYQALYEAIACLPEPTREILIRRYFYEQKPAAIAEAMGRAKKDVENRLYRAKRTLSVSLSDDREDQR</sequence>
<dbReference type="Pfam" id="PF08281">
    <property type="entry name" value="Sigma70_r4_2"/>
    <property type="match status" value="1"/>
</dbReference>
<evidence type="ECO:0000256" key="4">
    <source>
        <dbReference type="ARBA" id="ARBA00023125"/>
    </source>
</evidence>